<feature type="transmembrane region" description="Helical" evidence="1">
    <location>
        <begin position="20"/>
        <end position="38"/>
    </location>
</feature>
<dbReference type="InterPro" id="IPR036938">
    <property type="entry name" value="PAP2/HPO_sf"/>
</dbReference>
<feature type="transmembrane region" description="Helical" evidence="1">
    <location>
        <begin position="511"/>
        <end position="533"/>
    </location>
</feature>
<keyword evidence="1" id="KW-0812">Transmembrane</keyword>
<dbReference type="RefSeq" id="WP_189210350.1">
    <property type="nucleotide sequence ID" value="NZ_BMRB01000002.1"/>
</dbReference>
<gene>
    <name evidence="3" type="ORF">GCM10010171_22340</name>
</gene>
<evidence type="ECO:0000256" key="1">
    <source>
        <dbReference type="SAM" id="Phobius"/>
    </source>
</evidence>
<dbReference type="Pfam" id="PF09423">
    <property type="entry name" value="PhoD"/>
    <property type="match status" value="1"/>
</dbReference>
<dbReference type="Proteomes" id="UP000660680">
    <property type="component" value="Unassembled WGS sequence"/>
</dbReference>
<dbReference type="SUPFAM" id="SSF56300">
    <property type="entry name" value="Metallo-dependent phosphatases"/>
    <property type="match status" value="1"/>
</dbReference>
<dbReference type="CDD" id="cd07389">
    <property type="entry name" value="MPP_PhoD"/>
    <property type="match status" value="1"/>
</dbReference>
<keyword evidence="4" id="KW-1185">Reference proteome</keyword>
<dbReference type="EMBL" id="BMRB01000002">
    <property type="protein sequence ID" value="GGS28743.1"/>
    <property type="molecule type" value="Genomic_DNA"/>
</dbReference>
<dbReference type="InterPro" id="IPR038607">
    <property type="entry name" value="PhoD-like_sf"/>
</dbReference>
<evidence type="ECO:0000313" key="3">
    <source>
        <dbReference type="EMBL" id="GGS28743.1"/>
    </source>
</evidence>
<dbReference type="InterPro" id="IPR029052">
    <property type="entry name" value="Metallo-depent_PP-like"/>
</dbReference>
<evidence type="ECO:0000259" key="2">
    <source>
        <dbReference type="SMART" id="SM00014"/>
    </source>
</evidence>
<dbReference type="PANTHER" id="PTHR33987:SF1">
    <property type="entry name" value="CALCINEURIN-LIKE METALLO-PHOSPHOESTERASE SUPERFAMILY PROTEIN"/>
    <property type="match status" value="1"/>
</dbReference>
<proteinExistence type="predicted"/>
<name>A0A918LC87_9PSEU</name>
<dbReference type="SUPFAM" id="SSF48317">
    <property type="entry name" value="Acid phosphatase/Vanadium-dependent haloperoxidase"/>
    <property type="match status" value="1"/>
</dbReference>
<reference evidence="3" key="2">
    <citation type="submission" date="2020-09" db="EMBL/GenBank/DDBJ databases">
        <authorList>
            <person name="Sun Q."/>
            <person name="Ohkuma M."/>
        </authorList>
    </citation>
    <scope>NUCLEOTIDE SEQUENCE</scope>
    <source>
        <strain evidence="3">JCM 3276</strain>
    </source>
</reference>
<feature type="transmembrane region" description="Helical" evidence="1">
    <location>
        <begin position="461"/>
        <end position="479"/>
    </location>
</feature>
<keyword evidence="1" id="KW-0472">Membrane</keyword>
<feature type="transmembrane region" description="Helical" evidence="1">
    <location>
        <begin position="339"/>
        <end position="361"/>
    </location>
</feature>
<comment type="caution">
    <text evidence="3">The sequence shown here is derived from an EMBL/GenBank/DDBJ whole genome shotgun (WGS) entry which is preliminary data.</text>
</comment>
<dbReference type="SMART" id="SM00014">
    <property type="entry name" value="acidPPc"/>
    <property type="match status" value="1"/>
</dbReference>
<feature type="transmembrane region" description="Helical" evidence="1">
    <location>
        <begin position="399"/>
        <end position="422"/>
    </location>
</feature>
<feature type="transmembrane region" description="Helical" evidence="1">
    <location>
        <begin position="117"/>
        <end position="143"/>
    </location>
</feature>
<dbReference type="Pfam" id="PF01569">
    <property type="entry name" value="PAP2"/>
    <property type="match status" value="1"/>
</dbReference>
<feature type="transmembrane region" description="Helical" evidence="1">
    <location>
        <begin position="83"/>
        <end position="105"/>
    </location>
</feature>
<dbReference type="InterPro" id="IPR000326">
    <property type="entry name" value="PAP2/HPO"/>
</dbReference>
<feature type="domain" description="Phosphatidic acid phosphatase type 2/haloperoxidase" evidence="2">
    <location>
        <begin position="250"/>
        <end position="358"/>
    </location>
</feature>
<dbReference type="Gene3D" id="1.20.144.10">
    <property type="entry name" value="Phosphatidic acid phosphatase type 2/haloperoxidase"/>
    <property type="match status" value="1"/>
</dbReference>
<keyword evidence="1" id="KW-1133">Transmembrane helix</keyword>
<sequence length="945" mass="98502">MNRKAREDWLSDLDITRTHIFVPAIMSAGILISLFTLVRDALHGRNRRGHSRRAALEAHATAHHVLTGEPAHRALAAGLRPRAGYLLAALSSAGFAVYVAIGATANYFRPNGFVENIVWLWAASLGVSMALSVVAAVCAVAFLRWPKPARWQLPLLAHSPLGQPPTAPRVVSVLLLGWAAALTGAAAAIFTFVVAGAPHRLAAVDAWVAATAPGLDGLAGLGVFDPLGPLPVYLAAVAVIGLAAVRCTAVPVAYVIAAAVGLLLDVGLDLLVPRDRPVGGAADSFPSGHEVQALLLIGFAPMALLVLTRRAWLAWAGAALLAAVAVAAGLTSLQTGAHWWSDMTAGALWGAAAALTGWWALAYPRWHRHCGDCPLSVPHHPGATGLLRLPWRVEHTVRWAARIWVPITVAGFGALALVVGLPANPEGDGVGGRVAGPLQLALLGLVAVGWLVALRWEAAGALLLALAGSVLGTLAALAYHPLVSLAVALVFLAPAVGFWLVWQHRRTLRAIAVLAVSTTLLLSGTWVGALTIYDRYYGPAHPASTAPILPVDRVVWSWAGGVTTESAVVVAKLAEGARRARLGIAPSAGAAPVRSSPEEVVGADGVVRMVAVGLAPGTAYRYEIEVDGVADASRGVGELRTAPDGPASMTVAFGGCARTGSNGAVFDAIRAIRPDLYVITGDVHYGNPAENDVERFASLYGRVLTAPAQAALYRSVPVAYVWDDHDYGPNDADASAPTRQAARAAYARHVPHYPLAGGADGTIHQAFTIGRVRFVLTDTRSERTAATMLGKQQLAWLQRELVTASRSHALVVWVNPAPWVAPASPGRDDWGGYPDERARLAATIAGAGVRNLVMVSGDAHMVAVDDGTNTGYSDGPGFPLLHAAALDRPGGVKGGPYSGGVFPGAGQFGTVSVTDTGGSSIEVTLTGRDWRGTVLVQQRFTLPAR</sequence>
<feature type="transmembrane region" description="Helical" evidence="1">
    <location>
        <begin position="252"/>
        <end position="271"/>
    </location>
</feature>
<accession>A0A918LC87</accession>
<dbReference type="AlphaFoldDB" id="A0A918LC87"/>
<dbReference type="PANTHER" id="PTHR33987">
    <property type="entry name" value="CALCINEURIN-LIKE METALLO-PHOSPHOESTERASE SUPERFAMILY PROTEIN"/>
    <property type="match status" value="1"/>
</dbReference>
<dbReference type="Gene3D" id="3.60.21.70">
    <property type="entry name" value="PhoD-like phosphatase"/>
    <property type="match status" value="1"/>
</dbReference>
<feature type="transmembrane region" description="Helical" evidence="1">
    <location>
        <begin position="434"/>
        <end position="454"/>
    </location>
</feature>
<organism evidence="3 4">
    <name type="scientific">Actinokineospora fastidiosa</name>
    <dbReference type="NCBI Taxonomy" id="1816"/>
    <lineage>
        <taxon>Bacteria</taxon>
        <taxon>Bacillati</taxon>
        <taxon>Actinomycetota</taxon>
        <taxon>Actinomycetes</taxon>
        <taxon>Pseudonocardiales</taxon>
        <taxon>Pseudonocardiaceae</taxon>
        <taxon>Actinokineospora</taxon>
    </lineage>
</organism>
<reference evidence="3" key="1">
    <citation type="journal article" date="2014" name="Int. J. Syst. Evol. Microbiol.">
        <title>Complete genome sequence of Corynebacterium casei LMG S-19264T (=DSM 44701T), isolated from a smear-ripened cheese.</title>
        <authorList>
            <consortium name="US DOE Joint Genome Institute (JGI-PGF)"/>
            <person name="Walter F."/>
            <person name="Albersmeier A."/>
            <person name="Kalinowski J."/>
            <person name="Ruckert C."/>
        </authorList>
    </citation>
    <scope>NUCLEOTIDE SEQUENCE</scope>
    <source>
        <strain evidence="3">JCM 3276</strain>
    </source>
</reference>
<dbReference type="InterPro" id="IPR018946">
    <property type="entry name" value="PhoD-like_MPP"/>
</dbReference>
<feature type="transmembrane region" description="Helical" evidence="1">
    <location>
        <begin position="312"/>
        <end position="333"/>
    </location>
</feature>
<feature type="transmembrane region" description="Helical" evidence="1">
    <location>
        <begin position="227"/>
        <end position="245"/>
    </location>
</feature>
<evidence type="ECO:0000313" key="4">
    <source>
        <dbReference type="Proteomes" id="UP000660680"/>
    </source>
</evidence>
<feature type="transmembrane region" description="Helical" evidence="1">
    <location>
        <begin position="485"/>
        <end position="502"/>
    </location>
</feature>
<feature type="transmembrane region" description="Helical" evidence="1">
    <location>
        <begin position="291"/>
        <end position="307"/>
    </location>
</feature>
<protein>
    <recommendedName>
        <fullName evidence="2">Phosphatidic acid phosphatase type 2/haloperoxidase domain-containing protein</fullName>
    </recommendedName>
</protein>
<feature type="transmembrane region" description="Helical" evidence="1">
    <location>
        <begin position="173"/>
        <end position="197"/>
    </location>
</feature>